<accession>A0A182KI40</accession>
<sequence length="35" mass="3844">MPLTLHAGEHARVCVFVFFLCVLLVSVVLSKCVVL</sequence>
<proteinExistence type="predicted"/>
<dbReference type="VEuPathDB" id="VectorBase:ACHR014139"/>
<dbReference type="EnsemblMetazoa" id="ACHR014139-RA">
    <property type="protein sequence ID" value="ACHR014139-PA"/>
    <property type="gene ID" value="ACHR014139"/>
</dbReference>
<evidence type="ECO:0000313" key="2">
    <source>
        <dbReference type="Proteomes" id="UP000075881"/>
    </source>
</evidence>
<dbReference type="Proteomes" id="UP000075881">
    <property type="component" value="Unassembled WGS sequence"/>
</dbReference>
<evidence type="ECO:0000313" key="1">
    <source>
        <dbReference type="EnsemblMetazoa" id="ACHR014139-PA"/>
    </source>
</evidence>
<organism evidence="1 2">
    <name type="scientific">Anopheles christyi</name>
    <dbReference type="NCBI Taxonomy" id="43041"/>
    <lineage>
        <taxon>Eukaryota</taxon>
        <taxon>Metazoa</taxon>
        <taxon>Ecdysozoa</taxon>
        <taxon>Arthropoda</taxon>
        <taxon>Hexapoda</taxon>
        <taxon>Insecta</taxon>
        <taxon>Pterygota</taxon>
        <taxon>Neoptera</taxon>
        <taxon>Endopterygota</taxon>
        <taxon>Diptera</taxon>
        <taxon>Nematocera</taxon>
        <taxon>Culicoidea</taxon>
        <taxon>Culicidae</taxon>
        <taxon>Anophelinae</taxon>
        <taxon>Anopheles</taxon>
    </lineage>
</organism>
<name>A0A182KI40_9DIPT</name>
<keyword evidence="2" id="KW-1185">Reference proteome</keyword>
<protein>
    <submittedName>
        <fullName evidence="1">Uncharacterized protein</fullName>
    </submittedName>
</protein>
<reference evidence="2" key="1">
    <citation type="submission" date="2013-03" db="EMBL/GenBank/DDBJ databases">
        <title>The Genome Sequence of Anopheles christyi ACHKN1017.</title>
        <authorList>
            <consortium name="The Broad Institute Genomics Platform"/>
            <person name="Neafsey D.E."/>
            <person name="Besansky N."/>
            <person name="Walker B."/>
            <person name="Young S.K."/>
            <person name="Zeng Q."/>
            <person name="Gargeya S."/>
            <person name="Fitzgerald M."/>
            <person name="Haas B."/>
            <person name="Abouelleil A."/>
            <person name="Allen A.W."/>
            <person name="Alvarado L."/>
            <person name="Arachchi H.M."/>
            <person name="Berlin A.M."/>
            <person name="Chapman S.B."/>
            <person name="Gainer-Dewar J."/>
            <person name="Goldberg J."/>
            <person name="Griggs A."/>
            <person name="Gujja S."/>
            <person name="Hansen M."/>
            <person name="Howarth C."/>
            <person name="Imamovic A."/>
            <person name="Ireland A."/>
            <person name="Larimer J."/>
            <person name="McCowan C."/>
            <person name="Murphy C."/>
            <person name="Pearson M."/>
            <person name="Poon T.W."/>
            <person name="Priest M."/>
            <person name="Roberts A."/>
            <person name="Saif S."/>
            <person name="Shea T."/>
            <person name="Sisk P."/>
            <person name="Sykes S."/>
            <person name="Wortman J."/>
            <person name="Nusbaum C."/>
            <person name="Birren B."/>
        </authorList>
    </citation>
    <scope>NUCLEOTIDE SEQUENCE [LARGE SCALE GENOMIC DNA]</scope>
    <source>
        <strain evidence="2">ACHKN1017</strain>
    </source>
</reference>
<reference evidence="1" key="2">
    <citation type="submission" date="2020-05" db="UniProtKB">
        <authorList>
            <consortium name="EnsemblMetazoa"/>
        </authorList>
    </citation>
    <scope>IDENTIFICATION</scope>
    <source>
        <strain evidence="1">ACHKN1017</strain>
    </source>
</reference>
<dbReference type="AlphaFoldDB" id="A0A182KI40"/>